<feature type="transmembrane region" description="Helical" evidence="1">
    <location>
        <begin position="20"/>
        <end position="40"/>
    </location>
</feature>
<evidence type="ECO:0000256" key="1">
    <source>
        <dbReference type="SAM" id="Phobius"/>
    </source>
</evidence>
<organism evidence="2 3">
    <name type="scientific">Brenneria goodwinii</name>
    <dbReference type="NCBI Taxonomy" id="1109412"/>
    <lineage>
        <taxon>Bacteria</taxon>
        <taxon>Pseudomonadati</taxon>
        <taxon>Pseudomonadota</taxon>
        <taxon>Gammaproteobacteria</taxon>
        <taxon>Enterobacterales</taxon>
        <taxon>Pectobacteriaceae</taxon>
        <taxon>Brenneria</taxon>
    </lineage>
</organism>
<sequence>MLDQHRFRRIKKVTFSVTSLNLSLLFISAYFLPINILAIFHPFNSN</sequence>
<dbReference type="EMBL" id="CGIG01000001">
    <property type="protein sequence ID" value="CPR18152.1"/>
    <property type="molecule type" value="Genomic_DNA"/>
</dbReference>
<reference evidence="3" key="1">
    <citation type="submission" date="2015-01" db="EMBL/GenBank/DDBJ databases">
        <authorList>
            <person name="Paterson Steve"/>
        </authorList>
    </citation>
    <scope>NUCLEOTIDE SEQUENCE [LARGE SCALE GENOMIC DNA]</scope>
    <source>
        <strain evidence="3">OBR1</strain>
    </source>
</reference>
<accession>A0A0G4JXA9</accession>
<keyword evidence="1" id="KW-1133">Transmembrane helix</keyword>
<dbReference type="Proteomes" id="UP000044377">
    <property type="component" value="Unassembled WGS sequence"/>
</dbReference>
<protein>
    <submittedName>
        <fullName evidence="2">Uncharacterized protein</fullName>
    </submittedName>
</protein>
<keyword evidence="1" id="KW-0812">Transmembrane</keyword>
<dbReference type="AlphaFoldDB" id="A0A0G4JXA9"/>
<dbReference type="STRING" id="1109412.BN1221_03051c"/>
<gene>
    <name evidence="2" type="ORF">BN1221_03051c</name>
</gene>
<proteinExistence type="predicted"/>
<name>A0A0G4JXA9_9GAMM</name>
<keyword evidence="1" id="KW-0472">Membrane</keyword>
<keyword evidence="3" id="KW-1185">Reference proteome</keyword>
<evidence type="ECO:0000313" key="2">
    <source>
        <dbReference type="EMBL" id="CPR18152.1"/>
    </source>
</evidence>
<evidence type="ECO:0000313" key="3">
    <source>
        <dbReference type="Proteomes" id="UP000044377"/>
    </source>
</evidence>